<dbReference type="RefSeq" id="WP_004301136.1">
    <property type="nucleotide sequence ID" value="NZ_BAABYJ010000001.1"/>
</dbReference>
<evidence type="ECO:0000256" key="3">
    <source>
        <dbReference type="ARBA" id="ARBA00011245"/>
    </source>
</evidence>
<dbReference type="InterPro" id="IPR050883">
    <property type="entry name" value="PNGase"/>
</dbReference>
<dbReference type="PANTHER" id="PTHR12143">
    <property type="entry name" value="PEPTIDE N-GLYCANASE PNGASE -RELATED"/>
    <property type="match status" value="1"/>
</dbReference>
<keyword evidence="4" id="KW-0378">Hydrolase</keyword>
<gene>
    <name evidence="11" type="ORF">DWX70_22585</name>
    <name evidence="12" type="ORF">SAMN05192581_101065</name>
    <name evidence="13" type="ORF">SAMN05192582_10577</name>
</gene>
<dbReference type="Pfam" id="PF04616">
    <property type="entry name" value="Glyco_hydro_43"/>
    <property type="match status" value="1"/>
</dbReference>
<evidence type="ECO:0000256" key="8">
    <source>
        <dbReference type="SAM" id="SignalP"/>
    </source>
</evidence>
<dbReference type="SUPFAM" id="SSF75005">
    <property type="entry name" value="Arabinanase/levansucrase/invertase"/>
    <property type="match status" value="1"/>
</dbReference>
<keyword evidence="6" id="KW-0326">Glycosidase</keyword>
<feature type="chain" id="PRO_5010470398" evidence="8">
    <location>
        <begin position="26"/>
        <end position="1085"/>
    </location>
</feature>
<dbReference type="EMBL" id="FNDO01000057">
    <property type="protein sequence ID" value="SDI59416.1"/>
    <property type="molecule type" value="Genomic_DNA"/>
</dbReference>
<evidence type="ECO:0000313" key="14">
    <source>
        <dbReference type="Proteomes" id="UP000181870"/>
    </source>
</evidence>
<dbReference type="Proteomes" id="UP000181870">
    <property type="component" value="Unassembled WGS sequence"/>
</dbReference>
<comment type="subunit">
    <text evidence="3">Monomer.</text>
</comment>
<dbReference type="PANTHER" id="PTHR12143:SF39">
    <property type="entry name" value="SECRETED PROTEIN"/>
    <property type="match status" value="1"/>
</dbReference>
<feature type="signal peptide" evidence="8">
    <location>
        <begin position="1"/>
        <end position="25"/>
    </location>
</feature>
<comment type="similarity">
    <text evidence="2">Belongs to the glycosyl hydrolase 43 family.</text>
</comment>
<dbReference type="Gene3D" id="1.20.1050.60">
    <property type="entry name" value="alpha-1,2-mannosidase"/>
    <property type="match status" value="1"/>
</dbReference>
<dbReference type="InterPro" id="IPR012939">
    <property type="entry name" value="Glyco_hydro_92"/>
</dbReference>
<keyword evidence="8" id="KW-0732">Signal</keyword>
<evidence type="ECO:0000256" key="7">
    <source>
        <dbReference type="PIRSR" id="PIRSR606710-2"/>
    </source>
</evidence>
<evidence type="ECO:0000256" key="6">
    <source>
        <dbReference type="ARBA" id="ARBA00023295"/>
    </source>
</evidence>
<dbReference type="EMBL" id="FMYE01000010">
    <property type="protein sequence ID" value="SDB76590.1"/>
    <property type="molecule type" value="Genomic_DNA"/>
</dbReference>
<evidence type="ECO:0000256" key="5">
    <source>
        <dbReference type="ARBA" id="ARBA00022837"/>
    </source>
</evidence>
<dbReference type="InterPro" id="IPR006710">
    <property type="entry name" value="Glyco_hydro_43"/>
</dbReference>
<reference evidence="14 15" key="1">
    <citation type="submission" date="2016-10" db="EMBL/GenBank/DDBJ databases">
        <authorList>
            <person name="de Groot N.N."/>
        </authorList>
    </citation>
    <scope>NUCLEOTIDE SEQUENCE [LARGE SCALE GENOMIC DNA]</scope>
    <source>
        <strain evidence="12 15">NLAE-zl-C500</strain>
        <strain evidence="13 14">NLAE-zl-C57</strain>
    </source>
</reference>
<dbReference type="NCBIfam" id="TIGR01180">
    <property type="entry name" value="aman2_put"/>
    <property type="match status" value="1"/>
</dbReference>
<dbReference type="GO" id="GO:0000224">
    <property type="term" value="F:peptide-N4-(N-acetyl-beta-glucosaminyl)asparagine amidase activity"/>
    <property type="evidence" value="ECO:0007669"/>
    <property type="project" value="TreeGrafter"/>
</dbReference>
<reference evidence="11 16" key="2">
    <citation type="submission" date="2018-08" db="EMBL/GenBank/DDBJ databases">
        <title>A genome reference for cultivated species of the human gut microbiota.</title>
        <authorList>
            <person name="Zou Y."/>
            <person name="Xue W."/>
            <person name="Luo G."/>
        </authorList>
    </citation>
    <scope>NUCLEOTIDE SEQUENCE [LARGE SCALE GENOMIC DNA]</scope>
    <source>
        <strain evidence="11 16">AF20-9LB</strain>
    </source>
</reference>
<sequence length="1085" mass="123245">MASRLGKKRLFLVWSCLVSILPGMAQTEKLIDYVNPFVGTDGYGNVYPGAQIPFGGIQMSPDTDSKYYDAASGYKYNHSTLLGFSLTHLSGTGIPDLGDFLFIPGTGEMKLDPGTREEPEKGYRSRYSHEKEWASPNYYAVELSDYGVKAEMTSGVRSGMFRFTYPQSDKAFIMIDMNHTLWQSCEWANLRMENDSTITGYKLVKGWGPERHIYFTATFSKKLTGLRFMQNKKPVIYNTSRFRSSYEAWGKNLMACISFDTKAGEEVIVKTAISSVSTNGAKNNMAELAGLAFDELKAKGEALWEKELGKYTLTADRKTKRTFYTSAYHAALHPFIFQDVDGQFRGLDKNIEKAEGFTNYTVFSLWDTYRALHPWFNLVQQEVNADIANSMLAHYDKSVEKMLPVWSFYGNETWCMIGYHAVSVLADMIVKGVKGFDYERAYEAMKTTAMNPNYDCLPEYRMMGYVPFDKEAESVSKTLEYAYDDYCMAQAAKALGKEDDYRYFLNRALSYQTLIDPETKYMRGKDSQGNWRTPFTPVAYQGPGSVNGWGDITEGFTVQYTWYVPQDVQGYINEAGENWFRNRLDELFTVELPDDIPGAHDIQGRIGAYWHGNEPCHHVAYLYNYLKEPWKCQKWVRTIADRFYGDTPDALSGNDDCGQMSAWYMFNCIGFYPVAPSSNMYNIGSPCVEAITVRMSNGKVIEMVADNWSPKNVYVKELYVNGKKYDKSYLKYEDIRDGVKLRFVMSSKPNYKRAVSDEAVAPSLSLPGKTMKYQANFSEKKKSGNPVFKGWYADPEGVVFGDEYWIYPTYSAPYDEQTFMDAFSSKDLVNWTKHPKVISKENISWLRRALWAPAVLSANDKYYLFFGANDIQNNNEVGGIGVATSDSPAGPFKDALGKPLIDKIVHGAQPIDQFVFKDDDGQYYMYYGGWGHCNMVKMAPDLLSIVPFEDGTMYKEVTPENYVEGPFMLKRNGKYYFMWSEGGWGLPNYSVAYSISDSPFGPFKRVGKILEQDLSVATGAGHHSVIKGAGEDEWYIVYHRRPLGETAANSRATCIDRMYFDENGYIKPVKMTFEGVLPSPLDSTK</sequence>
<evidence type="ECO:0000313" key="12">
    <source>
        <dbReference type="EMBL" id="SDB76590.1"/>
    </source>
</evidence>
<dbReference type="SUPFAM" id="SSF48208">
    <property type="entry name" value="Six-hairpin glycosidases"/>
    <property type="match status" value="1"/>
</dbReference>
<dbReference type="GO" id="GO:0006516">
    <property type="term" value="P:glycoprotein catabolic process"/>
    <property type="evidence" value="ECO:0007669"/>
    <property type="project" value="TreeGrafter"/>
</dbReference>
<accession>A0A1G6G3M7</accession>
<keyword evidence="5" id="KW-0106">Calcium</keyword>
<dbReference type="CDD" id="cd18827">
    <property type="entry name" value="GH43_XlnD-like"/>
    <property type="match status" value="1"/>
</dbReference>
<dbReference type="Proteomes" id="UP000183670">
    <property type="component" value="Unassembled WGS sequence"/>
</dbReference>
<feature type="domain" description="Glycosyl hydrolase family 92" evidence="9">
    <location>
        <begin position="281"/>
        <end position="746"/>
    </location>
</feature>
<dbReference type="FunFam" id="3.30.2080.10:FF:000001">
    <property type="entry name" value="Alpha-1,2-mannosidase subfamily"/>
    <property type="match status" value="1"/>
</dbReference>
<organism evidence="12 15">
    <name type="scientific">Bacteroides ovatus</name>
    <dbReference type="NCBI Taxonomy" id="28116"/>
    <lineage>
        <taxon>Bacteria</taxon>
        <taxon>Pseudomonadati</taxon>
        <taxon>Bacteroidota</taxon>
        <taxon>Bacteroidia</taxon>
        <taxon>Bacteroidales</taxon>
        <taxon>Bacteroidaceae</taxon>
        <taxon>Bacteroides</taxon>
    </lineage>
</organism>
<dbReference type="GO" id="GO:0005829">
    <property type="term" value="C:cytosol"/>
    <property type="evidence" value="ECO:0007669"/>
    <property type="project" value="TreeGrafter"/>
</dbReference>
<name>A0A1G6G3M7_BACOV</name>
<feature type="site" description="Important for catalytic activity, responsible for pKa modulation of the active site Glu and correct orientation of both the proton donor and substrate" evidence="7">
    <location>
        <position position="912"/>
    </location>
</feature>
<dbReference type="InterPro" id="IPR008928">
    <property type="entry name" value="6-hairpin_glycosidase_sf"/>
</dbReference>
<dbReference type="EMBL" id="QRVZ01000026">
    <property type="protein sequence ID" value="RGS80176.1"/>
    <property type="molecule type" value="Genomic_DNA"/>
</dbReference>
<dbReference type="Gene3D" id="2.70.98.10">
    <property type="match status" value="1"/>
</dbReference>
<dbReference type="AlphaFoldDB" id="A0A1G6G3M7"/>
<dbReference type="Gene3D" id="2.115.10.20">
    <property type="entry name" value="Glycosyl hydrolase domain, family 43"/>
    <property type="match status" value="1"/>
</dbReference>
<dbReference type="GO" id="GO:0030246">
    <property type="term" value="F:carbohydrate binding"/>
    <property type="evidence" value="ECO:0007669"/>
    <property type="project" value="InterPro"/>
</dbReference>
<evidence type="ECO:0000259" key="10">
    <source>
        <dbReference type="Pfam" id="PF17678"/>
    </source>
</evidence>
<dbReference type="KEGG" id="boa:Bovatus_04110"/>
<dbReference type="GO" id="GO:0005975">
    <property type="term" value="P:carbohydrate metabolic process"/>
    <property type="evidence" value="ECO:0007669"/>
    <property type="project" value="InterPro"/>
</dbReference>
<dbReference type="Gene3D" id="1.20.1610.10">
    <property type="entry name" value="alpha-1,2-mannosidases domains"/>
    <property type="match status" value="1"/>
</dbReference>
<dbReference type="InterPro" id="IPR005887">
    <property type="entry name" value="GH92_a_mannosidase_put"/>
</dbReference>
<evidence type="ECO:0000256" key="1">
    <source>
        <dbReference type="ARBA" id="ARBA00001913"/>
    </source>
</evidence>
<dbReference type="GeneID" id="29452123"/>
<comment type="cofactor">
    <cofactor evidence="1">
        <name>Ca(2+)</name>
        <dbReference type="ChEBI" id="CHEBI:29108"/>
    </cofactor>
</comment>
<evidence type="ECO:0000313" key="15">
    <source>
        <dbReference type="Proteomes" id="UP000183670"/>
    </source>
</evidence>
<evidence type="ECO:0000313" key="13">
    <source>
        <dbReference type="EMBL" id="SDI59416.1"/>
    </source>
</evidence>
<dbReference type="Pfam" id="PF17678">
    <property type="entry name" value="Glyco_hydro_92N"/>
    <property type="match status" value="1"/>
</dbReference>
<dbReference type="GO" id="GO:0004553">
    <property type="term" value="F:hydrolase activity, hydrolyzing O-glycosyl compounds"/>
    <property type="evidence" value="ECO:0007669"/>
    <property type="project" value="InterPro"/>
</dbReference>
<dbReference type="Gene3D" id="3.30.2080.10">
    <property type="entry name" value="GH92 mannosidase domain"/>
    <property type="match status" value="1"/>
</dbReference>
<protein>
    <submittedName>
        <fullName evidence="12">Alpha-1,2-mannosidase, putative</fullName>
    </submittedName>
</protein>
<dbReference type="InterPro" id="IPR014718">
    <property type="entry name" value="GH-type_carb-bd"/>
</dbReference>
<dbReference type="Pfam" id="PF07971">
    <property type="entry name" value="Glyco_hydro_92"/>
    <property type="match status" value="1"/>
</dbReference>
<feature type="domain" description="Glycosyl hydrolase family 92 N-terminal" evidence="10">
    <location>
        <begin position="33"/>
        <end position="274"/>
    </location>
</feature>
<evidence type="ECO:0000259" key="9">
    <source>
        <dbReference type="Pfam" id="PF07971"/>
    </source>
</evidence>
<proteinExistence type="inferred from homology"/>
<dbReference type="InterPro" id="IPR023296">
    <property type="entry name" value="Glyco_hydro_beta-prop_sf"/>
</dbReference>
<dbReference type="InterPro" id="IPR041371">
    <property type="entry name" value="GH92_N"/>
</dbReference>
<evidence type="ECO:0000256" key="4">
    <source>
        <dbReference type="ARBA" id="ARBA00022801"/>
    </source>
</evidence>
<evidence type="ECO:0000313" key="16">
    <source>
        <dbReference type="Proteomes" id="UP000266492"/>
    </source>
</evidence>
<dbReference type="FunFam" id="1.20.1050.60:FF:000001">
    <property type="entry name" value="Putative alpha-1,2-mannosidase"/>
    <property type="match status" value="1"/>
</dbReference>
<evidence type="ECO:0000256" key="2">
    <source>
        <dbReference type="ARBA" id="ARBA00009865"/>
    </source>
</evidence>
<dbReference type="Proteomes" id="UP000266492">
    <property type="component" value="Unassembled WGS sequence"/>
</dbReference>
<evidence type="ECO:0000313" key="11">
    <source>
        <dbReference type="EMBL" id="RGS80176.1"/>
    </source>
</evidence>